<reference evidence="1 2" key="1">
    <citation type="journal article" date="2016" name="Nat. Commun.">
        <title>Extremotolerant tardigrade genome and improved radiotolerance of human cultured cells by tardigrade-unique protein.</title>
        <authorList>
            <person name="Hashimoto T."/>
            <person name="Horikawa D.D."/>
            <person name="Saito Y."/>
            <person name="Kuwahara H."/>
            <person name="Kozuka-Hata H."/>
            <person name="Shin-I T."/>
            <person name="Minakuchi Y."/>
            <person name="Ohishi K."/>
            <person name="Motoyama A."/>
            <person name="Aizu T."/>
            <person name="Enomoto A."/>
            <person name="Kondo K."/>
            <person name="Tanaka S."/>
            <person name="Hara Y."/>
            <person name="Koshikawa S."/>
            <person name="Sagara H."/>
            <person name="Miura T."/>
            <person name="Yokobori S."/>
            <person name="Miyagawa K."/>
            <person name="Suzuki Y."/>
            <person name="Kubo T."/>
            <person name="Oyama M."/>
            <person name="Kohara Y."/>
            <person name="Fujiyama A."/>
            <person name="Arakawa K."/>
            <person name="Katayama T."/>
            <person name="Toyoda A."/>
            <person name="Kunieda T."/>
        </authorList>
    </citation>
    <scope>NUCLEOTIDE SEQUENCE [LARGE SCALE GENOMIC DNA]</scope>
    <source>
        <strain evidence="1 2">YOKOZUNA-1</strain>
    </source>
</reference>
<comment type="caution">
    <text evidence="1">The sequence shown here is derived from an EMBL/GenBank/DDBJ whole genome shotgun (WGS) entry which is preliminary data.</text>
</comment>
<evidence type="ECO:0000313" key="2">
    <source>
        <dbReference type="Proteomes" id="UP000186922"/>
    </source>
</evidence>
<dbReference type="AlphaFoldDB" id="A0A1D1ULV0"/>
<keyword evidence="2" id="KW-1185">Reference proteome</keyword>
<accession>A0A1D1ULV0</accession>
<proteinExistence type="predicted"/>
<dbReference type="EMBL" id="BDGG01000001">
    <property type="protein sequence ID" value="GAU90709.1"/>
    <property type="molecule type" value="Genomic_DNA"/>
</dbReference>
<organism evidence="1 2">
    <name type="scientific">Ramazzottius varieornatus</name>
    <name type="common">Water bear</name>
    <name type="synonym">Tardigrade</name>
    <dbReference type="NCBI Taxonomy" id="947166"/>
    <lineage>
        <taxon>Eukaryota</taxon>
        <taxon>Metazoa</taxon>
        <taxon>Ecdysozoa</taxon>
        <taxon>Tardigrada</taxon>
        <taxon>Eutardigrada</taxon>
        <taxon>Parachela</taxon>
        <taxon>Hypsibioidea</taxon>
        <taxon>Ramazzottiidae</taxon>
        <taxon>Ramazzottius</taxon>
    </lineage>
</organism>
<gene>
    <name evidence="1" type="primary">RvY_03088-1</name>
    <name evidence="1" type="synonym">RvY_03088.1</name>
    <name evidence="1" type="ORF">RvY_03088</name>
</gene>
<sequence length="109" mass="12034">MLGDVNPTSIPTSFSTTLRDRRASLCVQPSPSASTCFWRTFEGRAHGLHPVQQDRRRSLQESEGERALCINAIKKGQANSPIATAEWKGVTEKILDGHVIQAYLLLAEN</sequence>
<dbReference type="OrthoDB" id="8170333at2759"/>
<evidence type="ECO:0000313" key="1">
    <source>
        <dbReference type="EMBL" id="GAU90709.1"/>
    </source>
</evidence>
<name>A0A1D1ULV0_RAMVA</name>
<protein>
    <submittedName>
        <fullName evidence="1">Uncharacterized protein</fullName>
    </submittedName>
</protein>
<dbReference type="Proteomes" id="UP000186922">
    <property type="component" value="Unassembled WGS sequence"/>
</dbReference>